<protein>
    <submittedName>
        <fullName evidence="1">Helix-turn-helix domain-containing protein</fullName>
    </submittedName>
</protein>
<dbReference type="Proteomes" id="UP001202248">
    <property type="component" value="Unassembled WGS sequence"/>
</dbReference>
<sequence>MKAAEVRNMLEISDSKLQRLRVKGILSSSKIGGVHYYELARIHSLLQKKVLNAPISKNA</sequence>
<comment type="caution">
    <text evidence="1">The sequence shown here is derived from an EMBL/GenBank/DDBJ whole genome shotgun (WGS) entry which is preliminary data.</text>
</comment>
<organism evidence="1 2">
    <name type="scientific">Niabella ginsengisoli</name>
    <dbReference type="NCBI Taxonomy" id="522298"/>
    <lineage>
        <taxon>Bacteria</taxon>
        <taxon>Pseudomonadati</taxon>
        <taxon>Bacteroidota</taxon>
        <taxon>Chitinophagia</taxon>
        <taxon>Chitinophagales</taxon>
        <taxon>Chitinophagaceae</taxon>
        <taxon>Niabella</taxon>
    </lineage>
</organism>
<accession>A0ABS9SHT1</accession>
<keyword evidence="2" id="KW-1185">Reference proteome</keyword>
<evidence type="ECO:0000313" key="1">
    <source>
        <dbReference type="EMBL" id="MCH5597924.1"/>
    </source>
</evidence>
<dbReference type="RefSeq" id="WP_240827276.1">
    <property type="nucleotide sequence ID" value="NZ_JAKWBL010000001.1"/>
</dbReference>
<evidence type="ECO:0000313" key="2">
    <source>
        <dbReference type="Proteomes" id="UP001202248"/>
    </source>
</evidence>
<dbReference type="EMBL" id="JAKWBL010000001">
    <property type="protein sequence ID" value="MCH5597924.1"/>
    <property type="molecule type" value="Genomic_DNA"/>
</dbReference>
<name>A0ABS9SHT1_9BACT</name>
<proteinExistence type="predicted"/>
<reference evidence="1 2" key="1">
    <citation type="submission" date="2022-02" db="EMBL/GenBank/DDBJ databases">
        <authorList>
            <person name="Min J."/>
        </authorList>
    </citation>
    <scope>NUCLEOTIDE SEQUENCE [LARGE SCALE GENOMIC DNA]</scope>
    <source>
        <strain evidence="1 2">GR10-1</strain>
    </source>
</reference>
<gene>
    <name evidence="1" type="ORF">MKP09_08425</name>
</gene>